<gene>
    <name evidence="5" type="ORF">SCP_0101020</name>
</gene>
<keyword evidence="2" id="KW-0963">Cytoplasm</keyword>
<sequence length="702" mass="75414">MSEPESDIQLDAILKKSQEKSWKSLLPDELNTVIGSFLPSHPLTLRSKAYIVLSAVCQRIRKDSSSPFSKEHIDASTDLIHRAFELAIVTRLADTEENKVFEGLSFLAALFEVDWQSASSIFQDEAILESLTDCMDIFASSLQMSRSVAHLLAQASGHKACRALISSQHLAWLSTQSRQASDSTLRAAAAVALVKLSRGMGSDAAEVGSAEKAAMLISDEELVKLMKGLVVDESNPSSVSDAVEGLAYSSTDPTVKELLSNDSSFLSRLFAFIPRRKGSSTVAEDMGMSPVFGAVVIISNLCAYRPRLTEEEAQMAKLRRMAKASPGSSSTHQEAENNPLDDDDHVRKRGRKLMQCGVMDALTAAIRATDSRAVRLAVGKAVLSLVEDKDNRGKVLQTGGAKALMTIIHSILPAAGPSSQSKKLPPMEASDIEPIQALAKLAITASPVQVFGPNEGALYDAIRPLSLMLLHPTSNLLQRFEALMALTNLSSQSAEVSSRIARTDGLLNGVELLMLEEHVLVRRAATELICNLVAGCEEVFNRYGAKSSKSKLQVLLALCDVDDTPTRLAASGALATVTSSPDACQALLDLQNERHRVLPILGQLVDPTIVSTDDNESEDADIEAKADPGLVHRGAVCVRNFFLAIEDSAAHKQLATEAERVGLVRALVGVVKTYSASGNNALLRPTAEALRWLIEGGMQIAA</sequence>
<dbReference type="PANTHER" id="PTHR45994:SF1">
    <property type="entry name" value="FI21225P1"/>
    <property type="match status" value="1"/>
</dbReference>
<dbReference type="GO" id="GO:0005737">
    <property type="term" value="C:cytoplasm"/>
    <property type="evidence" value="ECO:0007669"/>
    <property type="project" value="UniProtKB-SubCell"/>
</dbReference>
<accession>A0A401G4Y9</accession>
<comment type="subcellular location">
    <subcellularLocation>
        <location evidence="1">Cytoplasm</location>
    </subcellularLocation>
</comment>
<dbReference type="EMBL" id="BFAD01000001">
    <property type="protein sequence ID" value="GBE77230.1"/>
    <property type="molecule type" value="Genomic_DNA"/>
</dbReference>
<organism evidence="5 6">
    <name type="scientific">Sparassis crispa</name>
    <dbReference type="NCBI Taxonomy" id="139825"/>
    <lineage>
        <taxon>Eukaryota</taxon>
        <taxon>Fungi</taxon>
        <taxon>Dikarya</taxon>
        <taxon>Basidiomycota</taxon>
        <taxon>Agaricomycotina</taxon>
        <taxon>Agaricomycetes</taxon>
        <taxon>Polyporales</taxon>
        <taxon>Sparassidaceae</taxon>
        <taxon>Sparassis</taxon>
    </lineage>
</organism>
<feature type="region of interest" description="Disordered" evidence="3">
    <location>
        <begin position="317"/>
        <end position="345"/>
    </location>
</feature>
<evidence type="ECO:0000256" key="3">
    <source>
        <dbReference type="SAM" id="MobiDB-lite"/>
    </source>
</evidence>
<dbReference type="STRING" id="139825.A0A401G4Y9"/>
<dbReference type="SUPFAM" id="SSF48371">
    <property type="entry name" value="ARM repeat"/>
    <property type="match status" value="1"/>
</dbReference>
<dbReference type="RefSeq" id="XP_027608143.1">
    <property type="nucleotide sequence ID" value="XM_027752342.1"/>
</dbReference>
<dbReference type="PANTHER" id="PTHR45994">
    <property type="entry name" value="FI21225P1"/>
    <property type="match status" value="1"/>
</dbReference>
<dbReference type="AlphaFoldDB" id="A0A401G4Y9"/>
<keyword evidence="6" id="KW-1185">Reference proteome</keyword>
<dbReference type="Pfam" id="PF11701">
    <property type="entry name" value="UNC45-central"/>
    <property type="match status" value="1"/>
</dbReference>
<protein>
    <submittedName>
        <fullName evidence="5">Protein unc-45 A</fullName>
    </submittedName>
</protein>
<evidence type="ECO:0000313" key="5">
    <source>
        <dbReference type="EMBL" id="GBE77230.1"/>
    </source>
</evidence>
<dbReference type="GeneID" id="38774147"/>
<evidence type="ECO:0000256" key="1">
    <source>
        <dbReference type="ARBA" id="ARBA00004496"/>
    </source>
</evidence>
<proteinExistence type="predicted"/>
<dbReference type="InterPro" id="IPR011989">
    <property type="entry name" value="ARM-like"/>
</dbReference>
<evidence type="ECO:0000256" key="2">
    <source>
        <dbReference type="ARBA" id="ARBA00022490"/>
    </source>
</evidence>
<dbReference type="InterPro" id="IPR024660">
    <property type="entry name" value="UCS_central_dom"/>
</dbReference>
<dbReference type="GO" id="GO:0051879">
    <property type="term" value="F:Hsp90 protein binding"/>
    <property type="evidence" value="ECO:0007669"/>
    <property type="project" value="TreeGrafter"/>
</dbReference>
<evidence type="ECO:0000313" key="6">
    <source>
        <dbReference type="Proteomes" id="UP000287166"/>
    </source>
</evidence>
<reference evidence="5 6" key="1">
    <citation type="journal article" date="2018" name="Sci. Rep.">
        <title>Genome sequence of the cauliflower mushroom Sparassis crispa (Hanabiratake) and its association with beneficial usage.</title>
        <authorList>
            <person name="Kiyama R."/>
            <person name="Furutani Y."/>
            <person name="Kawaguchi K."/>
            <person name="Nakanishi T."/>
        </authorList>
    </citation>
    <scope>NUCLEOTIDE SEQUENCE [LARGE SCALE GENOMIC DNA]</scope>
</reference>
<dbReference type="Gene3D" id="1.25.10.10">
    <property type="entry name" value="Leucine-rich Repeat Variant"/>
    <property type="match status" value="1"/>
</dbReference>
<name>A0A401G4Y9_9APHY</name>
<feature type="domain" description="UNC-45/Cro1/She4 central" evidence="4">
    <location>
        <begin position="30"/>
        <end position="196"/>
    </location>
</feature>
<dbReference type="InParanoid" id="A0A401G4Y9"/>
<dbReference type="Proteomes" id="UP000287166">
    <property type="component" value="Unassembled WGS sequence"/>
</dbReference>
<dbReference type="InterPro" id="IPR016024">
    <property type="entry name" value="ARM-type_fold"/>
</dbReference>
<comment type="caution">
    <text evidence="5">The sequence shown here is derived from an EMBL/GenBank/DDBJ whole genome shotgun (WGS) entry which is preliminary data.</text>
</comment>
<dbReference type="OrthoDB" id="199930at2759"/>
<evidence type="ECO:0000259" key="4">
    <source>
        <dbReference type="Pfam" id="PF11701"/>
    </source>
</evidence>